<evidence type="ECO:0000256" key="1">
    <source>
        <dbReference type="SAM" id="MobiDB-lite"/>
    </source>
</evidence>
<evidence type="ECO:0000313" key="2">
    <source>
        <dbReference type="EMBL" id="CAG8837122.1"/>
    </source>
</evidence>
<reference evidence="2 3" key="1">
    <citation type="submission" date="2021-06" db="EMBL/GenBank/DDBJ databases">
        <authorList>
            <person name="Kallberg Y."/>
            <person name="Tangrot J."/>
            <person name="Rosling A."/>
        </authorList>
    </citation>
    <scope>NUCLEOTIDE SEQUENCE [LARGE SCALE GENOMIC DNA]</scope>
    <source>
        <strain evidence="2 3">120-4 pot B 10/14</strain>
    </source>
</reference>
<gene>
    <name evidence="2" type="ORF">GMARGA_LOCUS33358</name>
</gene>
<name>A0ABN7WP99_GIGMA</name>
<feature type="non-terminal residue" evidence="2">
    <location>
        <position position="1"/>
    </location>
</feature>
<feature type="compositionally biased region" description="Polar residues" evidence="1">
    <location>
        <begin position="11"/>
        <end position="30"/>
    </location>
</feature>
<feature type="region of interest" description="Disordered" evidence="1">
    <location>
        <begin position="1"/>
        <end position="30"/>
    </location>
</feature>
<evidence type="ECO:0000313" key="3">
    <source>
        <dbReference type="Proteomes" id="UP000789901"/>
    </source>
</evidence>
<dbReference type="Proteomes" id="UP000789901">
    <property type="component" value="Unassembled WGS sequence"/>
</dbReference>
<accession>A0ABN7WP99</accession>
<comment type="caution">
    <text evidence="2">The sequence shown here is derived from an EMBL/GenBank/DDBJ whole genome shotgun (WGS) entry which is preliminary data.</text>
</comment>
<keyword evidence="3" id="KW-1185">Reference proteome</keyword>
<organism evidence="2 3">
    <name type="scientific">Gigaspora margarita</name>
    <dbReference type="NCBI Taxonomy" id="4874"/>
    <lineage>
        <taxon>Eukaryota</taxon>
        <taxon>Fungi</taxon>
        <taxon>Fungi incertae sedis</taxon>
        <taxon>Mucoromycota</taxon>
        <taxon>Glomeromycotina</taxon>
        <taxon>Glomeromycetes</taxon>
        <taxon>Diversisporales</taxon>
        <taxon>Gigasporaceae</taxon>
        <taxon>Gigaspora</taxon>
    </lineage>
</organism>
<sequence>NHPIEEPIQFDQEQQYNNQEFMQSDENSNENNDYIIQANAEFPN</sequence>
<protein>
    <submittedName>
        <fullName evidence="2">17581_t:CDS:1</fullName>
    </submittedName>
</protein>
<dbReference type="EMBL" id="CAJVQB010055128">
    <property type="protein sequence ID" value="CAG8837122.1"/>
    <property type="molecule type" value="Genomic_DNA"/>
</dbReference>
<proteinExistence type="predicted"/>